<evidence type="ECO:0000313" key="1">
    <source>
        <dbReference type="EMBL" id="GAG33996.1"/>
    </source>
</evidence>
<proteinExistence type="predicted"/>
<dbReference type="EMBL" id="BARS01045549">
    <property type="protein sequence ID" value="GAG33996.1"/>
    <property type="molecule type" value="Genomic_DNA"/>
</dbReference>
<comment type="caution">
    <text evidence="1">The sequence shown here is derived from an EMBL/GenBank/DDBJ whole genome shotgun (WGS) entry which is preliminary data.</text>
</comment>
<name>X0YAX2_9ZZZZ</name>
<feature type="non-terminal residue" evidence="1">
    <location>
        <position position="183"/>
    </location>
</feature>
<dbReference type="InterPro" id="IPR014985">
    <property type="entry name" value="WbqC"/>
</dbReference>
<organism evidence="1">
    <name type="scientific">marine sediment metagenome</name>
    <dbReference type="NCBI Taxonomy" id="412755"/>
    <lineage>
        <taxon>unclassified sequences</taxon>
        <taxon>metagenomes</taxon>
        <taxon>ecological metagenomes</taxon>
    </lineage>
</organism>
<gene>
    <name evidence="1" type="ORF">S01H1_68680</name>
</gene>
<sequence length="183" mass="21251">MGKTVTIHQPAYLPWLGYFDKIVAADVFVFLDSVQFGKNSFTNRNKVKTANGPVWLTVPLRTKGHTKRILRDIEISPDPRWKKKHIETIRQSYTQTPYFDQYFGAVERFILEADKSFCDFVYEMTLYFLATLGIQTKVIRSSRLRVTGKKSRLIENLCVHLDADLYISGPFGRTYLELPRFAT</sequence>
<accession>X0YAX2</accession>
<protein>
    <recommendedName>
        <fullName evidence="2">WbqC-like protein</fullName>
    </recommendedName>
</protein>
<dbReference type="AlphaFoldDB" id="X0YAX2"/>
<dbReference type="Pfam" id="PF08889">
    <property type="entry name" value="WbqC"/>
    <property type="match status" value="1"/>
</dbReference>
<evidence type="ECO:0008006" key="2">
    <source>
        <dbReference type="Google" id="ProtNLM"/>
    </source>
</evidence>
<reference evidence="1" key="1">
    <citation type="journal article" date="2014" name="Front. Microbiol.">
        <title>High frequency of phylogenetically diverse reductive dehalogenase-homologous genes in deep subseafloor sedimentary metagenomes.</title>
        <authorList>
            <person name="Kawai M."/>
            <person name="Futagami T."/>
            <person name="Toyoda A."/>
            <person name="Takaki Y."/>
            <person name="Nishi S."/>
            <person name="Hori S."/>
            <person name="Arai W."/>
            <person name="Tsubouchi T."/>
            <person name="Morono Y."/>
            <person name="Uchiyama I."/>
            <person name="Ito T."/>
            <person name="Fujiyama A."/>
            <person name="Inagaki F."/>
            <person name="Takami H."/>
        </authorList>
    </citation>
    <scope>NUCLEOTIDE SEQUENCE</scope>
    <source>
        <strain evidence="1">Expedition CK06-06</strain>
    </source>
</reference>